<dbReference type="Proteomes" id="UP001324185">
    <property type="component" value="Chromosome"/>
</dbReference>
<protein>
    <submittedName>
        <fullName evidence="1">Uncharacterized protein</fullName>
    </submittedName>
</protein>
<evidence type="ECO:0000313" key="2">
    <source>
        <dbReference type="Proteomes" id="UP001324185"/>
    </source>
</evidence>
<sequence>MNELINELQGYFRLLRRLSNNTYHYTARYIDINGGVEESLLNFYDSIGLKKRNISSEAIKSVEDLAKCVKEMTESLDRKFSEYKDVIEWDIHEYVDMLLEREIEKGAAMVFHLMDKNEKRSINLVITIDKRLVLINASPS</sequence>
<organism evidence="1 2">
    <name type="scientific">Kangiella aquimarina</name>
    <dbReference type="NCBI Taxonomy" id="261965"/>
    <lineage>
        <taxon>Bacteria</taxon>
        <taxon>Pseudomonadati</taxon>
        <taxon>Pseudomonadota</taxon>
        <taxon>Gammaproteobacteria</taxon>
        <taxon>Kangiellales</taxon>
        <taxon>Kangiellaceae</taxon>
        <taxon>Kangiella</taxon>
    </lineage>
</organism>
<keyword evidence="2" id="KW-1185">Reference proteome</keyword>
<gene>
    <name evidence="1" type="ORF">SR900_02215</name>
</gene>
<reference evidence="1 2" key="1">
    <citation type="submission" date="2023-11" db="EMBL/GenBank/DDBJ databases">
        <title>MicrobeMod: A computational toolkit for identifying prokaryotic methylation and restriction-modification with nanopore sequencing.</title>
        <authorList>
            <person name="Crits-Christoph A."/>
            <person name="Kang S.C."/>
            <person name="Lee H."/>
            <person name="Ostrov N."/>
        </authorList>
    </citation>
    <scope>NUCLEOTIDE SEQUENCE [LARGE SCALE GENOMIC DNA]</scope>
    <source>
        <strain evidence="1 2">DSMZ 16071</strain>
    </source>
</reference>
<accession>A0ABZ0X534</accession>
<proteinExistence type="predicted"/>
<dbReference type="RefSeq" id="WP_018623705.1">
    <property type="nucleotide sequence ID" value="NZ_CP140158.1"/>
</dbReference>
<dbReference type="EMBL" id="CP140158">
    <property type="protein sequence ID" value="WQG85711.1"/>
    <property type="molecule type" value="Genomic_DNA"/>
</dbReference>
<evidence type="ECO:0000313" key="1">
    <source>
        <dbReference type="EMBL" id="WQG85711.1"/>
    </source>
</evidence>
<name>A0ABZ0X534_9GAMM</name>